<dbReference type="Gene3D" id="2.40.128.520">
    <property type="match status" value="1"/>
</dbReference>
<comment type="caution">
    <text evidence="4">The sequence shown here is derived from an EMBL/GenBank/DDBJ whole genome shotgun (WGS) entry which is preliminary data.</text>
</comment>
<evidence type="ECO:0000259" key="3">
    <source>
        <dbReference type="Pfam" id="PF09917"/>
    </source>
</evidence>
<dbReference type="PANTHER" id="PTHR36919:SF3">
    <property type="entry name" value="BLL5882 PROTEIN"/>
    <property type="match status" value="1"/>
</dbReference>
<organism evidence="4 5">
    <name type="scientific">Kushneria sinocarnis</name>
    <dbReference type="NCBI Taxonomy" id="595502"/>
    <lineage>
        <taxon>Bacteria</taxon>
        <taxon>Pseudomonadati</taxon>
        <taxon>Pseudomonadota</taxon>
        <taxon>Gammaproteobacteria</taxon>
        <taxon>Oceanospirillales</taxon>
        <taxon>Halomonadaceae</taxon>
        <taxon>Kushneria</taxon>
    </lineage>
</organism>
<dbReference type="OrthoDB" id="9814399at2"/>
<evidence type="ECO:0000256" key="2">
    <source>
        <dbReference type="SAM" id="SignalP"/>
    </source>
</evidence>
<dbReference type="AlphaFoldDB" id="A0A420WUC7"/>
<dbReference type="EMBL" id="RBIN01000007">
    <property type="protein sequence ID" value="RKQ97032.1"/>
    <property type="molecule type" value="Genomic_DNA"/>
</dbReference>
<dbReference type="Proteomes" id="UP000281975">
    <property type="component" value="Unassembled WGS sequence"/>
</dbReference>
<keyword evidence="5" id="KW-1185">Reference proteome</keyword>
<feature type="domain" description="DUF2147" evidence="3">
    <location>
        <begin position="45"/>
        <end position="163"/>
    </location>
</feature>
<evidence type="ECO:0000313" key="5">
    <source>
        <dbReference type="Proteomes" id="UP000281975"/>
    </source>
</evidence>
<name>A0A420WUC7_9GAMM</name>
<accession>A0A420WUC7</accession>
<feature type="chain" id="PRO_5019395696" evidence="2">
    <location>
        <begin position="33"/>
        <end position="182"/>
    </location>
</feature>
<feature type="region of interest" description="Disordered" evidence="1">
    <location>
        <begin position="161"/>
        <end position="182"/>
    </location>
</feature>
<feature type="compositionally biased region" description="Basic and acidic residues" evidence="1">
    <location>
        <begin position="162"/>
        <end position="182"/>
    </location>
</feature>
<proteinExistence type="predicted"/>
<dbReference type="PANTHER" id="PTHR36919">
    <property type="entry name" value="BLR1215 PROTEIN"/>
    <property type="match status" value="1"/>
</dbReference>
<evidence type="ECO:0000256" key="1">
    <source>
        <dbReference type="SAM" id="MobiDB-lite"/>
    </source>
</evidence>
<keyword evidence="2" id="KW-0732">Signal</keyword>
<reference evidence="4 5" key="1">
    <citation type="submission" date="2018-10" db="EMBL/GenBank/DDBJ databases">
        <title>Genomic Encyclopedia of Type Strains, Phase IV (KMG-IV): sequencing the most valuable type-strain genomes for metagenomic binning, comparative biology and taxonomic classification.</title>
        <authorList>
            <person name="Goeker M."/>
        </authorList>
    </citation>
    <scope>NUCLEOTIDE SEQUENCE [LARGE SCALE GENOMIC DNA]</scope>
    <source>
        <strain evidence="4 5">DSM 23229</strain>
    </source>
</reference>
<dbReference type="InterPro" id="IPR019223">
    <property type="entry name" value="DUF2147"/>
</dbReference>
<feature type="signal peptide" evidence="2">
    <location>
        <begin position="1"/>
        <end position="32"/>
    </location>
</feature>
<gene>
    <name evidence="4" type="ORF">C7446_2448</name>
</gene>
<dbReference type="Pfam" id="PF09917">
    <property type="entry name" value="DUF2147"/>
    <property type="match status" value="1"/>
</dbReference>
<evidence type="ECO:0000313" key="4">
    <source>
        <dbReference type="EMBL" id="RKQ97032.1"/>
    </source>
</evidence>
<dbReference type="RefSeq" id="WP_121173377.1">
    <property type="nucleotide sequence ID" value="NZ_RBIN01000007.1"/>
</dbReference>
<sequence>MSRLHPVIRPRFRLLAATLLPLLAMASPAAPAADAASSHAREITGFWEVDTSHGKPEALVRIDGYQGHYTGTVVRLLGPDAEPDRRCQACEGARHNQPIVGMEIIWNLEDGEQPGHYRNGRILDPDSGKVYDFKASVSRDGQRLKGRGYIGVSMLGKTRTWQRREASALSDGSDKEKQATGD</sequence>
<protein>
    <submittedName>
        <fullName evidence="4">Uncharacterized protein (DUF2147 family)</fullName>
    </submittedName>
</protein>